<dbReference type="AlphaFoldDB" id="A0AA86S8I6"/>
<evidence type="ECO:0000313" key="2">
    <source>
        <dbReference type="EMBL" id="CAJ1938927.1"/>
    </source>
</evidence>
<proteinExistence type="predicted"/>
<accession>A0AA86S8I6</accession>
<name>A0AA86S8I6_9FABA</name>
<organism evidence="2 3">
    <name type="scientific">Sphenostylis stenocarpa</name>
    <dbReference type="NCBI Taxonomy" id="92480"/>
    <lineage>
        <taxon>Eukaryota</taxon>
        <taxon>Viridiplantae</taxon>
        <taxon>Streptophyta</taxon>
        <taxon>Embryophyta</taxon>
        <taxon>Tracheophyta</taxon>
        <taxon>Spermatophyta</taxon>
        <taxon>Magnoliopsida</taxon>
        <taxon>eudicotyledons</taxon>
        <taxon>Gunneridae</taxon>
        <taxon>Pentapetalae</taxon>
        <taxon>rosids</taxon>
        <taxon>fabids</taxon>
        <taxon>Fabales</taxon>
        <taxon>Fabaceae</taxon>
        <taxon>Papilionoideae</taxon>
        <taxon>50 kb inversion clade</taxon>
        <taxon>NPAAA clade</taxon>
        <taxon>indigoferoid/millettioid clade</taxon>
        <taxon>Phaseoleae</taxon>
        <taxon>Sphenostylis</taxon>
    </lineage>
</organism>
<reference evidence="2" key="1">
    <citation type="submission" date="2023-10" db="EMBL/GenBank/DDBJ databases">
        <authorList>
            <person name="Domelevo Entfellner J.-B."/>
        </authorList>
    </citation>
    <scope>NUCLEOTIDE SEQUENCE</scope>
</reference>
<feature type="non-terminal residue" evidence="2">
    <location>
        <position position="1"/>
    </location>
</feature>
<evidence type="ECO:0000313" key="3">
    <source>
        <dbReference type="Proteomes" id="UP001189624"/>
    </source>
</evidence>
<dbReference type="EMBL" id="OY731400">
    <property type="protein sequence ID" value="CAJ1938927.1"/>
    <property type="molecule type" value="Genomic_DNA"/>
</dbReference>
<keyword evidence="3" id="KW-1185">Reference proteome</keyword>
<feature type="region of interest" description="Disordered" evidence="1">
    <location>
        <begin position="1"/>
        <end position="50"/>
    </location>
</feature>
<evidence type="ECO:0000256" key="1">
    <source>
        <dbReference type="SAM" id="MobiDB-lite"/>
    </source>
</evidence>
<gene>
    <name evidence="2" type="ORF">AYBTSS11_LOCUS8863</name>
</gene>
<sequence>KEQTTVRLRQMAVQKEPLGGRRPSTLARRSSRDSRWGQTAVHPRQMAVHG</sequence>
<dbReference type="Gramene" id="rna-AYBTSS11_LOCUS8863">
    <property type="protein sequence ID" value="CAJ1938927.1"/>
    <property type="gene ID" value="gene-AYBTSS11_LOCUS8863"/>
</dbReference>
<dbReference type="Proteomes" id="UP001189624">
    <property type="component" value="Chromosome 3"/>
</dbReference>
<protein>
    <submittedName>
        <fullName evidence="2">Uncharacterized protein</fullName>
    </submittedName>
</protein>